<protein>
    <submittedName>
        <fullName evidence="2">Uncharacterized protein</fullName>
    </submittedName>
</protein>
<dbReference type="AlphaFoldDB" id="A0AA36D6U1"/>
<keyword evidence="3" id="KW-1185">Reference proteome</keyword>
<dbReference type="EMBL" id="CATQJA010002664">
    <property type="protein sequence ID" value="CAJ0582187.1"/>
    <property type="molecule type" value="Genomic_DNA"/>
</dbReference>
<organism evidence="2 3">
    <name type="scientific">Mesorhabditis spiculigera</name>
    <dbReference type="NCBI Taxonomy" id="96644"/>
    <lineage>
        <taxon>Eukaryota</taxon>
        <taxon>Metazoa</taxon>
        <taxon>Ecdysozoa</taxon>
        <taxon>Nematoda</taxon>
        <taxon>Chromadorea</taxon>
        <taxon>Rhabditida</taxon>
        <taxon>Rhabditina</taxon>
        <taxon>Rhabditomorpha</taxon>
        <taxon>Rhabditoidea</taxon>
        <taxon>Rhabditidae</taxon>
        <taxon>Mesorhabditinae</taxon>
        <taxon>Mesorhabditis</taxon>
    </lineage>
</organism>
<feature type="chain" id="PRO_5041408416" evidence="1">
    <location>
        <begin position="22"/>
        <end position="99"/>
    </location>
</feature>
<name>A0AA36D6U1_9BILA</name>
<comment type="caution">
    <text evidence="2">The sequence shown here is derived from an EMBL/GenBank/DDBJ whole genome shotgun (WGS) entry which is preliminary data.</text>
</comment>
<evidence type="ECO:0000256" key="1">
    <source>
        <dbReference type="SAM" id="SignalP"/>
    </source>
</evidence>
<evidence type="ECO:0000313" key="2">
    <source>
        <dbReference type="EMBL" id="CAJ0582187.1"/>
    </source>
</evidence>
<feature type="signal peptide" evidence="1">
    <location>
        <begin position="1"/>
        <end position="21"/>
    </location>
</feature>
<sequence>MMSATRGFLLILILVPLFVESAKRCYSGSKDNYKSRICGLGESDDKYVCQKFVCEGGKSPFILRTCANKNMGCLAGPAICKFSKGTGSCSRCETDNCNS</sequence>
<proteinExistence type="predicted"/>
<gene>
    <name evidence="2" type="ORF">MSPICULIGERA_LOCUS20328</name>
</gene>
<accession>A0AA36D6U1</accession>
<feature type="non-terminal residue" evidence="2">
    <location>
        <position position="99"/>
    </location>
</feature>
<keyword evidence="1" id="KW-0732">Signal</keyword>
<dbReference type="Proteomes" id="UP001177023">
    <property type="component" value="Unassembled WGS sequence"/>
</dbReference>
<evidence type="ECO:0000313" key="3">
    <source>
        <dbReference type="Proteomes" id="UP001177023"/>
    </source>
</evidence>
<reference evidence="2" key="1">
    <citation type="submission" date="2023-06" db="EMBL/GenBank/DDBJ databases">
        <authorList>
            <person name="Delattre M."/>
        </authorList>
    </citation>
    <scope>NUCLEOTIDE SEQUENCE</scope>
    <source>
        <strain evidence="2">AF72</strain>
    </source>
</reference>